<evidence type="ECO:0000256" key="2">
    <source>
        <dbReference type="ARBA" id="ARBA00022741"/>
    </source>
</evidence>
<accession>A0A3B0S399</accession>
<dbReference type="NCBIfam" id="NF006886">
    <property type="entry name" value="PRK09376.1"/>
    <property type="match status" value="1"/>
</dbReference>
<evidence type="ECO:0000256" key="3">
    <source>
        <dbReference type="ARBA" id="ARBA00022801"/>
    </source>
</evidence>
<reference evidence="11" key="1">
    <citation type="submission" date="2018-06" db="EMBL/GenBank/DDBJ databases">
        <authorList>
            <person name="Zhirakovskaya E."/>
        </authorList>
    </citation>
    <scope>NUCLEOTIDE SEQUENCE</scope>
</reference>
<dbReference type="GO" id="GO:0005524">
    <property type="term" value="F:ATP binding"/>
    <property type="evidence" value="ECO:0007669"/>
    <property type="project" value="UniProtKB-KW"/>
</dbReference>
<evidence type="ECO:0000256" key="5">
    <source>
        <dbReference type="ARBA" id="ARBA00022840"/>
    </source>
</evidence>
<feature type="region of interest" description="Disordered" evidence="9">
    <location>
        <begin position="62"/>
        <end position="198"/>
    </location>
</feature>
<dbReference type="CDD" id="cd04459">
    <property type="entry name" value="Rho_CSD"/>
    <property type="match status" value="1"/>
</dbReference>
<dbReference type="AlphaFoldDB" id="A0A3B0S399"/>
<keyword evidence="2" id="KW-0547">Nucleotide-binding</keyword>
<evidence type="ECO:0000259" key="10">
    <source>
        <dbReference type="PROSITE" id="PS51856"/>
    </source>
</evidence>
<dbReference type="PANTHER" id="PTHR46425">
    <property type="entry name" value="TRANSCRIPTION TERMINATION FACTOR RHO"/>
    <property type="match status" value="1"/>
</dbReference>
<dbReference type="GO" id="GO:0006353">
    <property type="term" value="P:DNA-templated transcription termination"/>
    <property type="evidence" value="ECO:0007669"/>
    <property type="project" value="UniProtKB-KW"/>
</dbReference>
<feature type="compositionally biased region" description="Basic and acidic residues" evidence="9">
    <location>
        <begin position="119"/>
        <end position="136"/>
    </location>
</feature>
<dbReference type="InterPro" id="IPR004665">
    <property type="entry name" value="Term_rho"/>
</dbReference>
<feature type="compositionally biased region" description="Basic and acidic residues" evidence="9">
    <location>
        <begin position="143"/>
        <end position="156"/>
    </location>
</feature>
<dbReference type="SMART" id="SM00382">
    <property type="entry name" value="AAA"/>
    <property type="match status" value="1"/>
</dbReference>
<dbReference type="GO" id="GO:0016787">
    <property type="term" value="F:hydrolase activity"/>
    <property type="evidence" value="ECO:0007669"/>
    <property type="project" value="UniProtKB-KW"/>
</dbReference>
<evidence type="ECO:0000256" key="1">
    <source>
        <dbReference type="ARBA" id="ARBA00022472"/>
    </source>
</evidence>
<protein>
    <submittedName>
        <fullName evidence="11">Transcription termination factor Rho</fullName>
    </submittedName>
</protein>
<keyword evidence="1" id="KW-0806">Transcription termination</keyword>
<dbReference type="Pfam" id="PF00006">
    <property type="entry name" value="ATP-synt_ab"/>
    <property type="match status" value="1"/>
</dbReference>
<name>A0A3B0S399_9ZZZZ</name>
<evidence type="ECO:0000256" key="7">
    <source>
        <dbReference type="ARBA" id="ARBA00023015"/>
    </source>
</evidence>
<feature type="compositionally biased region" description="Low complexity" evidence="9">
    <location>
        <begin position="157"/>
        <end position="171"/>
    </location>
</feature>
<dbReference type="PROSITE" id="PS51856">
    <property type="entry name" value="RHO_RNA_BD"/>
    <property type="match status" value="1"/>
</dbReference>
<dbReference type="GO" id="GO:0008186">
    <property type="term" value="F:ATP-dependent activity, acting on RNA"/>
    <property type="evidence" value="ECO:0007669"/>
    <property type="project" value="InterPro"/>
</dbReference>
<dbReference type="InterPro" id="IPR041703">
    <property type="entry name" value="Rho_factor_ATP-bd"/>
</dbReference>
<dbReference type="SMART" id="SM00357">
    <property type="entry name" value="CSP"/>
    <property type="match status" value="1"/>
</dbReference>
<sequence>MVFIHAERGISHMTTRARLQDLGLTALRSMAGKVEVDHEGLQKSKLITAIMAADGFKESLLPEPKEPAVEESSNTAPAKQSSNGSGAAAAQSKDDAGEDRDEESEGVSSDSKNSGGGDRSSRNSGDRQRNDGDRQPRQGNDNQRNDGDRQRNDGNRQSRQGNDNQRQGGNRNRNRRRRGGGSGGGGQGRERQYEPIDESELEVREGILDILPEGYGFLRCSGYLPGDDDVYVAANIVRRSRLRKGDIVSGPIRPARAQEKFAALVRSITVNGVDPEEAKERVKFAKLTPLFPDERLRLEVDDQPLAILPRIVDLIAPIGKGQRGLIVSPPKAGKTTVLKEIAHSISTNNPECHLMVVLVDERPEEVTDMQRSVKGEVIYSTFDRPAEEHTQVSELAIERAKRLVEGGADVVVLLDSITRLARAHNLATPASGRILSGGVDSTALYPPKRFFGAARNLEEGGSLTILGTALVDTGSRMDEVIFEEFKGTGNMELRLDRKLADKRIYPAIDVEASSTRREDLLMHPDELQEVWKLRRVLLALESGPALELLIDRLKTTRSNAEFLMAIAKSGQ</sequence>
<dbReference type="NCBIfam" id="TIGR00767">
    <property type="entry name" value="rho"/>
    <property type="match status" value="1"/>
</dbReference>
<feature type="compositionally biased region" description="Low complexity" evidence="9">
    <location>
        <begin position="78"/>
        <end position="91"/>
    </location>
</feature>
<dbReference type="InterPro" id="IPR003593">
    <property type="entry name" value="AAA+_ATPase"/>
</dbReference>
<evidence type="ECO:0000256" key="8">
    <source>
        <dbReference type="ARBA" id="ARBA00023163"/>
    </source>
</evidence>
<evidence type="ECO:0000256" key="6">
    <source>
        <dbReference type="ARBA" id="ARBA00022884"/>
    </source>
</evidence>
<dbReference type="Pfam" id="PF07497">
    <property type="entry name" value="Rho_RNA_bind"/>
    <property type="match status" value="1"/>
</dbReference>
<dbReference type="Gene3D" id="2.40.50.140">
    <property type="entry name" value="Nucleic acid-binding proteins"/>
    <property type="match status" value="1"/>
</dbReference>
<dbReference type="HAMAP" id="MF_01884">
    <property type="entry name" value="Rho"/>
    <property type="match status" value="1"/>
</dbReference>
<dbReference type="InterPro" id="IPR027417">
    <property type="entry name" value="P-loop_NTPase"/>
</dbReference>
<dbReference type="Gene3D" id="3.40.50.300">
    <property type="entry name" value="P-loop containing nucleotide triphosphate hydrolases"/>
    <property type="match status" value="1"/>
</dbReference>
<evidence type="ECO:0000313" key="11">
    <source>
        <dbReference type="EMBL" id="VAW00715.1"/>
    </source>
</evidence>
<dbReference type="SUPFAM" id="SSF52540">
    <property type="entry name" value="P-loop containing nucleoside triphosphate hydrolases"/>
    <property type="match status" value="1"/>
</dbReference>
<dbReference type="SUPFAM" id="SSF50249">
    <property type="entry name" value="Nucleic acid-binding proteins"/>
    <property type="match status" value="1"/>
</dbReference>
<dbReference type="InterPro" id="IPR011113">
    <property type="entry name" value="Rho_RNA-bd"/>
</dbReference>
<dbReference type="EMBL" id="UOEK01000193">
    <property type="protein sequence ID" value="VAW00715.1"/>
    <property type="molecule type" value="Genomic_DNA"/>
</dbReference>
<gene>
    <name evidence="11" type="ORF">MNBD_ACTINO02-950</name>
</gene>
<evidence type="ECO:0000256" key="4">
    <source>
        <dbReference type="ARBA" id="ARBA00022806"/>
    </source>
</evidence>
<dbReference type="InterPro" id="IPR011129">
    <property type="entry name" value="CSD"/>
</dbReference>
<dbReference type="GO" id="GO:0003723">
    <property type="term" value="F:RNA binding"/>
    <property type="evidence" value="ECO:0007669"/>
    <property type="project" value="UniProtKB-KW"/>
</dbReference>
<feature type="compositionally biased region" description="Acidic residues" evidence="9">
    <location>
        <begin position="96"/>
        <end position="105"/>
    </location>
</feature>
<dbReference type="GO" id="GO:0004386">
    <property type="term" value="F:helicase activity"/>
    <property type="evidence" value="ECO:0007669"/>
    <property type="project" value="UniProtKB-KW"/>
</dbReference>
<dbReference type="InterPro" id="IPR012340">
    <property type="entry name" value="NA-bd_OB-fold"/>
</dbReference>
<organism evidence="11">
    <name type="scientific">hydrothermal vent metagenome</name>
    <dbReference type="NCBI Taxonomy" id="652676"/>
    <lineage>
        <taxon>unclassified sequences</taxon>
        <taxon>metagenomes</taxon>
        <taxon>ecological metagenomes</taxon>
    </lineage>
</organism>
<keyword evidence="7" id="KW-0805">Transcription regulation</keyword>
<feature type="domain" description="Rho RNA-BD" evidence="10">
    <location>
        <begin position="201"/>
        <end position="274"/>
    </location>
</feature>
<evidence type="ECO:0000256" key="9">
    <source>
        <dbReference type="SAM" id="MobiDB-lite"/>
    </source>
</evidence>
<keyword evidence="5" id="KW-0067">ATP-binding</keyword>
<keyword evidence="4" id="KW-0347">Helicase</keyword>
<keyword evidence="6" id="KW-0694">RNA-binding</keyword>
<keyword evidence="3" id="KW-0378">Hydrolase</keyword>
<proteinExistence type="inferred from homology"/>
<dbReference type="InterPro" id="IPR000194">
    <property type="entry name" value="ATPase_F1/V1/A1_a/bsu_nucl-bd"/>
</dbReference>
<dbReference type="PANTHER" id="PTHR46425:SF1">
    <property type="entry name" value="TRANSCRIPTION TERMINATION FACTOR RHO"/>
    <property type="match status" value="1"/>
</dbReference>
<keyword evidence="8" id="KW-0804">Transcription</keyword>
<dbReference type="CDD" id="cd01128">
    <property type="entry name" value="rho_factor_C"/>
    <property type="match status" value="1"/>
</dbReference>